<protein>
    <submittedName>
        <fullName evidence="10">Mechanosensitive ion channel family protein</fullName>
    </submittedName>
</protein>
<accession>A0ABU5QLY4</accession>
<evidence type="ECO:0000259" key="8">
    <source>
        <dbReference type="Pfam" id="PF00924"/>
    </source>
</evidence>
<evidence type="ECO:0000256" key="3">
    <source>
        <dbReference type="ARBA" id="ARBA00022475"/>
    </source>
</evidence>
<dbReference type="Pfam" id="PF00924">
    <property type="entry name" value="MS_channel_2nd"/>
    <property type="match status" value="1"/>
</dbReference>
<dbReference type="Pfam" id="PF21082">
    <property type="entry name" value="MS_channel_3rd"/>
    <property type="match status" value="1"/>
</dbReference>
<feature type="transmembrane region" description="Helical" evidence="7">
    <location>
        <begin position="170"/>
        <end position="188"/>
    </location>
</feature>
<evidence type="ECO:0000256" key="4">
    <source>
        <dbReference type="ARBA" id="ARBA00022692"/>
    </source>
</evidence>
<evidence type="ECO:0000259" key="9">
    <source>
        <dbReference type="Pfam" id="PF21082"/>
    </source>
</evidence>
<feature type="transmembrane region" description="Helical" evidence="7">
    <location>
        <begin position="16"/>
        <end position="42"/>
    </location>
</feature>
<dbReference type="Gene3D" id="2.30.30.60">
    <property type="match status" value="1"/>
</dbReference>
<sequence length="358" mass="40508">MEFLESEILENKVNDILWFIGIIIVGLLVKRLLSISLSKILYRFIRHDKVSFHTCIEMLRKPVELFIILLMVYIAFQYLHFPTSWNLVARETFGLRMVVLKCYQCVLIFSISWILIRLIKFISLIFQERAALTETKLDDQFVPFFKDLAIVTLSVTTFFTMLGIVFKIDVVALVTGLGIGGLAIALAAKETLENLFASLMLFMDLPFVVGDNIQIDKVTGDVEKIGFRSTRVKTVDGSVVTIPNRLLTAQALENMSTRQFRRAKSLIRLQQDTSADTIQKIVSEIQETVMAHKNIYTPDPGVTRFDGIGDGSLDIQVAYNVDSNNVVILNTTREEINYKIVDIVERNGAKFANPVGRA</sequence>
<evidence type="ECO:0000256" key="5">
    <source>
        <dbReference type="ARBA" id="ARBA00022989"/>
    </source>
</evidence>
<dbReference type="Gene3D" id="1.10.287.1260">
    <property type="match status" value="1"/>
</dbReference>
<evidence type="ECO:0000256" key="6">
    <source>
        <dbReference type="ARBA" id="ARBA00023136"/>
    </source>
</evidence>
<feature type="transmembrane region" description="Helical" evidence="7">
    <location>
        <begin position="63"/>
        <end position="81"/>
    </location>
</feature>
<dbReference type="InterPro" id="IPR011014">
    <property type="entry name" value="MscS_channel_TM-2"/>
</dbReference>
<dbReference type="SUPFAM" id="SSF50182">
    <property type="entry name" value="Sm-like ribonucleoproteins"/>
    <property type="match status" value="1"/>
</dbReference>
<keyword evidence="4 7" id="KW-0812">Transmembrane</keyword>
<dbReference type="InterPro" id="IPR049278">
    <property type="entry name" value="MS_channel_C"/>
</dbReference>
<comment type="subcellular location">
    <subcellularLocation>
        <location evidence="1">Cell membrane</location>
        <topology evidence="1">Multi-pass membrane protein</topology>
    </subcellularLocation>
</comment>
<dbReference type="SUPFAM" id="SSF82689">
    <property type="entry name" value="Mechanosensitive channel protein MscS (YggB), C-terminal domain"/>
    <property type="match status" value="1"/>
</dbReference>
<dbReference type="InterPro" id="IPR006685">
    <property type="entry name" value="MscS_channel_2nd"/>
</dbReference>
<feature type="domain" description="Mechanosensitive ion channel MscS" evidence="8">
    <location>
        <begin position="191"/>
        <end position="256"/>
    </location>
</feature>
<dbReference type="Gene3D" id="3.30.70.100">
    <property type="match status" value="1"/>
</dbReference>
<dbReference type="PANTHER" id="PTHR30566:SF5">
    <property type="entry name" value="MECHANOSENSITIVE ION CHANNEL PROTEIN 1, MITOCHONDRIAL-RELATED"/>
    <property type="match status" value="1"/>
</dbReference>
<evidence type="ECO:0000313" key="11">
    <source>
        <dbReference type="Proteomes" id="UP001304671"/>
    </source>
</evidence>
<dbReference type="InterPro" id="IPR011066">
    <property type="entry name" value="MscS_channel_C_sf"/>
</dbReference>
<dbReference type="PANTHER" id="PTHR30566">
    <property type="entry name" value="YNAI-RELATED MECHANOSENSITIVE ION CHANNEL"/>
    <property type="match status" value="1"/>
</dbReference>
<name>A0ABU5QLY4_9BACT</name>
<evidence type="ECO:0000256" key="7">
    <source>
        <dbReference type="SAM" id="Phobius"/>
    </source>
</evidence>
<keyword evidence="6 7" id="KW-0472">Membrane</keyword>
<proteinExistence type="inferred from homology"/>
<reference evidence="10 11" key="1">
    <citation type="submission" date="2023-12" db="EMBL/GenBank/DDBJ databases">
        <title>Novel species of the genus Arcicella isolated from rivers.</title>
        <authorList>
            <person name="Lu H."/>
        </authorList>
    </citation>
    <scope>NUCLEOTIDE SEQUENCE [LARGE SCALE GENOMIC DNA]</scope>
    <source>
        <strain evidence="10 11">LMG 21963</strain>
    </source>
</reference>
<evidence type="ECO:0000313" key="10">
    <source>
        <dbReference type="EMBL" id="MEA5258075.1"/>
    </source>
</evidence>
<dbReference type="RefSeq" id="WP_323248906.1">
    <property type="nucleotide sequence ID" value="NZ_JAYFUL010000012.1"/>
</dbReference>
<evidence type="ECO:0000256" key="1">
    <source>
        <dbReference type="ARBA" id="ARBA00004651"/>
    </source>
</evidence>
<dbReference type="InterPro" id="IPR010920">
    <property type="entry name" value="LSM_dom_sf"/>
</dbReference>
<dbReference type="InterPro" id="IPR023408">
    <property type="entry name" value="MscS_beta-dom_sf"/>
</dbReference>
<evidence type="ECO:0000256" key="2">
    <source>
        <dbReference type="ARBA" id="ARBA00008017"/>
    </source>
</evidence>
<gene>
    <name evidence="10" type="ORF">VB264_09785</name>
</gene>
<feature type="transmembrane region" description="Helical" evidence="7">
    <location>
        <begin position="93"/>
        <end position="116"/>
    </location>
</feature>
<keyword evidence="3" id="KW-1003">Cell membrane</keyword>
<dbReference type="SUPFAM" id="SSF82861">
    <property type="entry name" value="Mechanosensitive channel protein MscS (YggB), transmembrane region"/>
    <property type="match status" value="1"/>
</dbReference>
<comment type="caution">
    <text evidence="10">The sequence shown here is derived from an EMBL/GenBank/DDBJ whole genome shotgun (WGS) entry which is preliminary data.</text>
</comment>
<feature type="domain" description="Mechanosensitive ion channel MscS C-terminal" evidence="9">
    <location>
        <begin position="270"/>
        <end position="351"/>
    </location>
</feature>
<organism evidence="10 11">
    <name type="scientific">Arcicella aquatica</name>
    <dbReference type="NCBI Taxonomy" id="217141"/>
    <lineage>
        <taxon>Bacteria</taxon>
        <taxon>Pseudomonadati</taxon>
        <taxon>Bacteroidota</taxon>
        <taxon>Cytophagia</taxon>
        <taxon>Cytophagales</taxon>
        <taxon>Flectobacillaceae</taxon>
        <taxon>Arcicella</taxon>
    </lineage>
</organism>
<dbReference type="Proteomes" id="UP001304671">
    <property type="component" value="Unassembled WGS sequence"/>
</dbReference>
<keyword evidence="11" id="KW-1185">Reference proteome</keyword>
<dbReference type="EMBL" id="JAYFUL010000012">
    <property type="protein sequence ID" value="MEA5258075.1"/>
    <property type="molecule type" value="Genomic_DNA"/>
</dbReference>
<keyword evidence="5 7" id="KW-1133">Transmembrane helix</keyword>
<comment type="similarity">
    <text evidence="2">Belongs to the MscS (TC 1.A.23) family.</text>
</comment>